<protein>
    <submittedName>
        <fullName evidence="2">Uncharacterized protein</fullName>
    </submittedName>
</protein>
<organism evidence="2">
    <name type="scientific">Dictyoglomus turgidum</name>
    <dbReference type="NCBI Taxonomy" id="513050"/>
    <lineage>
        <taxon>Bacteria</taxon>
        <taxon>Pseudomonadati</taxon>
        <taxon>Dictyoglomota</taxon>
        <taxon>Dictyoglomia</taxon>
        <taxon>Dictyoglomales</taxon>
        <taxon>Dictyoglomaceae</taxon>
        <taxon>Dictyoglomus</taxon>
    </lineage>
</organism>
<gene>
    <name evidence="2" type="ORF">ENV35_01305</name>
</gene>
<keyword evidence="1" id="KW-0472">Membrane</keyword>
<sequence length="64" mass="7656">MAFIFYTFYFLGAITSKEEELRVRILNPWGVIFILFTFIYFLLRGVFGAVKAIFIIIRNRTVLW</sequence>
<dbReference type="EMBL" id="DTGA01000036">
    <property type="protein sequence ID" value="HGB30496.1"/>
    <property type="molecule type" value="Genomic_DNA"/>
</dbReference>
<accession>A0A7C3SNI6</accession>
<keyword evidence="1" id="KW-0812">Transmembrane</keyword>
<proteinExistence type="predicted"/>
<evidence type="ECO:0000256" key="1">
    <source>
        <dbReference type="SAM" id="Phobius"/>
    </source>
</evidence>
<evidence type="ECO:0000313" key="2">
    <source>
        <dbReference type="EMBL" id="HGB30496.1"/>
    </source>
</evidence>
<dbReference type="AlphaFoldDB" id="A0A7C3SNI6"/>
<keyword evidence="1" id="KW-1133">Transmembrane helix</keyword>
<name>A0A7C3SNI6_9BACT</name>
<reference evidence="2" key="1">
    <citation type="journal article" date="2020" name="mSystems">
        <title>Genome- and Community-Level Interaction Insights into Carbon Utilization and Element Cycling Functions of Hydrothermarchaeota in Hydrothermal Sediment.</title>
        <authorList>
            <person name="Zhou Z."/>
            <person name="Liu Y."/>
            <person name="Xu W."/>
            <person name="Pan J."/>
            <person name="Luo Z.H."/>
            <person name="Li M."/>
        </authorList>
    </citation>
    <scope>NUCLEOTIDE SEQUENCE [LARGE SCALE GENOMIC DNA]</scope>
    <source>
        <strain evidence="2">SpSt-751</strain>
    </source>
</reference>
<comment type="caution">
    <text evidence="2">The sequence shown here is derived from an EMBL/GenBank/DDBJ whole genome shotgun (WGS) entry which is preliminary data.</text>
</comment>
<feature type="transmembrane region" description="Helical" evidence="1">
    <location>
        <begin position="32"/>
        <end position="57"/>
    </location>
</feature>